<dbReference type="eggNOG" id="ENOG5032IRV">
    <property type="taxonomic scope" value="Bacteria"/>
</dbReference>
<evidence type="ECO:0000313" key="2">
    <source>
        <dbReference type="Proteomes" id="UP000004310"/>
    </source>
</evidence>
<evidence type="ECO:0000313" key="1">
    <source>
        <dbReference type="EMBL" id="EAU42794.1"/>
    </source>
</evidence>
<dbReference type="EMBL" id="AATP01000001">
    <property type="protein sequence ID" value="EAU42794.1"/>
    <property type="molecule type" value="Genomic_DNA"/>
</dbReference>
<comment type="caution">
    <text evidence="1">The sequence shown here is derived from an EMBL/GenBank/DDBJ whole genome shotgun (WGS) entry which is preliminary data.</text>
</comment>
<organism evidence="1 2">
    <name type="scientific">Fulvimarina pelagi HTCC2506</name>
    <dbReference type="NCBI Taxonomy" id="314231"/>
    <lineage>
        <taxon>Bacteria</taxon>
        <taxon>Pseudomonadati</taxon>
        <taxon>Pseudomonadota</taxon>
        <taxon>Alphaproteobacteria</taxon>
        <taxon>Hyphomicrobiales</taxon>
        <taxon>Aurantimonadaceae</taxon>
        <taxon>Fulvimarina</taxon>
    </lineage>
</organism>
<protein>
    <submittedName>
        <fullName evidence="1">Uncharacterized protein</fullName>
    </submittedName>
</protein>
<accession>Q0G6C0</accession>
<dbReference type="Proteomes" id="UP000004310">
    <property type="component" value="Unassembled WGS sequence"/>
</dbReference>
<gene>
    <name evidence="1" type="ORF">FP2506_08131</name>
</gene>
<sequence>MVPRFLSQPPRFLLSEGISFMSLEQISALTGQPRSSNVQPFGELRDMRSLRSRLNPKELVDLLLSHGARAWRASQPVSRSRLKVTGIEGRSAVRISFGRTT</sequence>
<dbReference type="HOGENOM" id="CLU_2287427_0_0_5"/>
<keyword evidence="2" id="KW-1185">Reference proteome</keyword>
<name>Q0G6C0_9HYPH</name>
<proteinExistence type="predicted"/>
<dbReference type="AlphaFoldDB" id="Q0G6C0"/>
<reference evidence="1 2" key="1">
    <citation type="journal article" date="2010" name="J. Bacteriol.">
        <title>Genome sequence of Fulvimarina pelagi HTCC2506T, a Mn(II)-oxidizing alphaproteobacterium possessing an aerobic anoxygenic photosynthetic gene cluster and Xanthorhodopsin.</title>
        <authorList>
            <person name="Kang I."/>
            <person name="Oh H.M."/>
            <person name="Lim S.I."/>
            <person name="Ferriera S."/>
            <person name="Giovannoni S.J."/>
            <person name="Cho J.C."/>
        </authorList>
    </citation>
    <scope>NUCLEOTIDE SEQUENCE [LARGE SCALE GENOMIC DNA]</scope>
    <source>
        <strain evidence="1 2">HTCC2506</strain>
    </source>
</reference>